<dbReference type="EMBL" id="ML742200">
    <property type="protein sequence ID" value="KAE8147587.1"/>
    <property type="molecule type" value="Genomic_DNA"/>
</dbReference>
<protein>
    <submittedName>
        <fullName evidence="1">Uncharacterized protein</fullName>
    </submittedName>
</protein>
<keyword evidence="2" id="KW-1185">Reference proteome</keyword>
<organism evidence="1 2">
    <name type="scientific">Aspergillus avenaceus</name>
    <dbReference type="NCBI Taxonomy" id="36643"/>
    <lineage>
        <taxon>Eukaryota</taxon>
        <taxon>Fungi</taxon>
        <taxon>Dikarya</taxon>
        <taxon>Ascomycota</taxon>
        <taxon>Pezizomycotina</taxon>
        <taxon>Eurotiomycetes</taxon>
        <taxon>Eurotiomycetidae</taxon>
        <taxon>Eurotiales</taxon>
        <taxon>Aspergillaceae</taxon>
        <taxon>Aspergillus</taxon>
        <taxon>Aspergillus subgen. Circumdati</taxon>
    </lineage>
</organism>
<dbReference type="InterPro" id="IPR021851">
    <property type="entry name" value="DUF3455"/>
</dbReference>
<reference evidence="1 2" key="1">
    <citation type="submission" date="2019-04" db="EMBL/GenBank/DDBJ databases">
        <title>Friends and foes A comparative genomics study of 23 Aspergillus species from section Flavi.</title>
        <authorList>
            <consortium name="DOE Joint Genome Institute"/>
            <person name="Kjaerbolling I."/>
            <person name="Vesth T."/>
            <person name="Frisvad J.C."/>
            <person name="Nybo J.L."/>
            <person name="Theobald S."/>
            <person name="Kildgaard S."/>
            <person name="Isbrandt T."/>
            <person name="Kuo A."/>
            <person name="Sato A."/>
            <person name="Lyhne E.K."/>
            <person name="Kogle M.E."/>
            <person name="Wiebenga A."/>
            <person name="Kun R.S."/>
            <person name="Lubbers R.J."/>
            <person name="Makela M.R."/>
            <person name="Barry K."/>
            <person name="Chovatia M."/>
            <person name="Clum A."/>
            <person name="Daum C."/>
            <person name="Haridas S."/>
            <person name="He G."/>
            <person name="LaButti K."/>
            <person name="Lipzen A."/>
            <person name="Mondo S."/>
            <person name="Riley R."/>
            <person name="Salamov A."/>
            <person name="Simmons B.A."/>
            <person name="Magnuson J.K."/>
            <person name="Henrissat B."/>
            <person name="Mortensen U.H."/>
            <person name="Larsen T.O."/>
            <person name="Devries R.P."/>
            <person name="Grigoriev I.V."/>
            <person name="Machida M."/>
            <person name="Baker S.E."/>
            <person name="Andersen M.R."/>
        </authorList>
    </citation>
    <scope>NUCLEOTIDE SEQUENCE [LARGE SCALE GENOMIC DNA]</scope>
    <source>
        <strain evidence="1 2">IBT 18842</strain>
    </source>
</reference>
<dbReference type="Pfam" id="PF11937">
    <property type="entry name" value="DUF3455"/>
    <property type="match status" value="1"/>
</dbReference>
<evidence type="ECO:0000313" key="1">
    <source>
        <dbReference type="EMBL" id="KAE8147587.1"/>
    </source>
</evidence>
<dbReference type="PANTHER" id="PTHR35567:SF1">
    <property type="entry name" value="CONSERVED FUNGAL PROTEIN (AFU_ORTHOLOGUE AFUA_1G14230)"/>
    <property type="match status" value="1"/>
</dbReference>
<dbReference type="Proteomes" id="UP000325780">
    <property type="component" value="Unassembled WGS sequence"/>
</dbReference>
<evidence type="ECO:0000313" key="2">
    <source>
        <dbReference type="Proteomes" id="UP000325780"/>
    </source>
</evidence>
<dbReference type="PANTHER" id="PTHR35567">
    <property type="entry name" value="MALATE DEHYDROGENASE (AFU_ORTHOLOGUE AFUA_2G13800)"/>
    <property type="match status" value="1"/>
</dbReference>
<name>A0A5N6TMT2_ASPAV</name>
<gene>
    <name evidence="1" type="ORF">BDV25DRAFT_160024</name>
</gene>
<dbReference type="OrthoDB" id="1859733at2759"/>
<sequence length="68" mass="7623">MEPKKNASAPSPLGNHTVPWLKLTATKGSGLEEVYRVHTVDGSAPATCHRSRPYFQVDYAAEYWFYGH</sequence>
<proteinExistence type="predicted"/>
<dbReference type="AlphaFoldDB" id="A0A5N6TMT2"/>
<accession>A0A5N6TMT2</accession>